<dbReference type="Pfam" id="PF19305">
    <property type="entry name" value="MmgE_PrpD_C"/>
    <property type="match status" value="1"/>
</dbReference>
<evidence type="ECO:0008006" key="6">
    <source>
        <dbReference type="Google" id="ProtNLM"/>
    </source>
</evidence>
<evidence type="ECO:0000259" key="3">
    <source>
        <dbReference type="Pfam" id="PF19305"/>
    </source>
</evidence>
<name>A0A261SLH0_9BORD</name>
<keyword evidence="5" id="KW-1185">Reference proteome</keyword>
<dbReference type="GO" id="GO:0016829">
    <property type="term" value="F:lyase activity"/>
    <property type="evidence" value="ECO:0007669"/>
    <property type="project" value="InterPro"/>
</dbReference>
<feature type="domain" description="MmgE/PrpD C-terminal" evidence="3">
    <location>
        <begin position="277"/>
        <end position="438"/>
    </location>
</feature>
<comment type="similarity">
    <text evidence="1">Belongs to the PrpD family.</text>
</comment>
<proteinExistence type="inferred from homology"/>
<dbReference type="InterPro" id="IPR045337">
    <property type="entry name" value="MmgE_PrpD_C"/>
</dbReference>
<evidence type="ECO:0000256" key="1">
    <source>
        <dbReference type="ARBA" id="ARBA00006174"/>
    </source>
</evidence>
<dbReference type="AlphaFoldDB" id="A0A261SLH0"/>
<sequence length="463" mass="48515">MSTVVNAAALEAEFARAILAASRNVTPAAQETACRHIIDFAGVALAGSVHPRVRLAAGTLAGPLSGGTAGGRLIGSGERTELDTAVMLNAMAGHIHDFDDDEVLLSIAHTTVPVMAAAWTLADALGASGRQVVAAYICGVETMMRLGQIVNPRHYRDGWHSSATLGVFGAAVAAAILQGLDEEALLHALRFATSMSAGIRASFGSDGKALQLGLAARNGIVAARVARAGLRCSAGTLFGEQGYAAMYGGSAQDPAAAIRAFGAPSGLLEPGLTIKRYPCCTATHTAVDAVLGLMREHDIEADRIAALEVDVGVDLPPILIYDRPRSGLEGKFSMKYCVAAAARYGRLGIAEFEDDRVAEAGVQAFMDRVDIRVDHATPRPAVGLADHAKVTLRLADGNVLQRQYAHPSGSRQRPFTADQLQEKFLACATDCLPRAQARDTWTRLLALPATADFRTIAQACVAA</sequence>
<dbReference type="SUPFAM" id="SSF103378">
    <property type="entry name" value="2-methylcitrate dehydratase PrpD"/>
    <property type="match status" value="1"/>
</dbReference>
<dbReference type="Proteomes" id="UP000216020">
    <property type="component" value="Unassembled WGS sequence"/>
</dbReference>
<organism evidence="4 5">
    <name type="scientific">Bordetella genomosp. 10</name>
    <dbReference type="NCBI Taxonomy" id="1416804"/>
    <lineage>
        <taxon>Bacteria</taxon>
        <taxon>Pseudomonadati</taxon>
        <taxon>Pseudomonadota</taxon>
        <taxon>Betaproteobacteria</taxon>
        <taxon>Burkholderiales</taxon>
        <taxon>Alcaligenaceae</taxon>
        <taxon>Bordetella</taxon>
    </lineage>
</organism>
<reference evidence="5" key="1">
    <citation type="submission" date="2017-05" db="EMBL/GenBank/DDBJ databases">
        <title>Complete and WGS of Bordetella genogroups.</title>
        <authorList>
            <person name="Spilker T."/>
            <person name="Lipuma J."/>
        </authorList>
    </citation>
    <scope>NUCLEOTIDE SEQUENCE [LARGE SCALE GENOMIC DNA]</scope>
    <source>
        <strain evidence="5">AU16122</strain>
    </source>
</reference>
<dbReference type="PANTHER" id="PTHR16943:SF8">
    <property type="entry name" value="2-METHYLCITRATE DEHYDRATASE"/>
    <property type="match status" value="1"/>
</dbReference>
<dbReference type="OrthoDB" id="9795089at2"/>
<dbReference type="InterPro" id="IPR042188">
    <property type="entry name" value="MmgE/PrpD_sf_2"/>
</dbReference>
<dbReference type="Gene3D" id="3.30.1330.120">
    <property type="entry name" value="2-methylcitrate dehydratase PrpD"/>
    <property type="match status" value="1"/>
</dbReference>
<dbReference type="InterPro" id="IPR036148">
    <property type="entry name" value="MmgE/PrpD_sf"/>
</dbReference>
<comment type="caution">
    <text evidence="4">The sequence shown here is derived from an EMBL/GenBank/DDBJ whole genome shotgun (WGS) entry which is preliminary data.</text>
</comment>
<dbReference type="InterPro" id="IPR042183">
    <property type="entry name" value="MmgE/PrpD_sf_1"/>
</dbReference>
<dbReference type="PANTHER" id="PTHR16943">
    <property type="entry name" value="2-METHYLCITRATE DEHYDRATASE-RELATED"/>
    <property type="match status" value="1"/>
</dbReference>
<evidence type="ECO:0000313" key="5">
    <source>
        <dbReference type="Proteomes" id="UP000216020"/>
    </source>
</evidence>
<dbReference type="EMBL" id="NEVM01000001">
    <property type="protein sequence ID" value="OZI38268.1"/>
    <property type="molecule type" value="Genomic_DNA"/>
</dbReference>
<feature type="domain" description="MmgE/PrpD N-terminal" evidence="2">
    <location>
        <begin position="23"/>
        <end position="250"/>
    </location>
</feature>
<protein>
    <recommendedName>
        <fullName evidence="6">2-methylcitrate dehydratase</fullName>
    </recommendedName>
</protein>
<accession>A0A261SLH0</accession>
<evidence type="ECO:0000259" key="2">
    <source>
        <dbReference type="Pfam" id="PF03972"/>
    </source>
</evidence>
<dbReference type="Pfam" id="PF03972">
    <property type="entry name" value="MmgE_PrpD_N"/>
    <property type="match status" value="1"/>
</dbReference>
<dbReference type="Gene3D" id="1.10.4100.10">
    <property type="entry name" value="2-methylcitrate dehydratase PrpD"/>
    <property type="match status" value="1"/>
</dbReference>
<gene>
    <name evidence="4" type="ORF">CAL29_08075</name>
</gene>
<dbReference type="RefSeq" id="WP_094852367.1">
    <property type="nucleotide sequence ID" value="NZ_NEVM01000001.1"/>
</dbReference>
<dbReference type="InterPro" id="IPR005656">
    <property type="entry name" value="MmgE_PrpD"/>
</dbReference>
<evidence type="ECO:0000313" key="4">
    <source>
        <dbReference type="EMBL" id="OZI38268.1"/>
    </source>
</evidence>
<dbReference type="InterPro" id="IPR045336">
    <property type="entry name" value="MmgE_PrpD_N"/>
</dbReference>